<accession>A0A8S0YT23</accession>
<evidence type="ECO:0000256" key="1">
    <source>
        <dbReference type="PROSITE-ProRule" id="PRU00371"/>
    </source>
</evidence>
<gene>
    <name evidence="4" type="ORF">APLA_LOCUS1214</name>
</gene>
<comment type="caution">
    <text evidence="4">The sequence shown here is derived from an EMBL/GenBank/DDBJ whole genome shotgun (WGS) entry which is preliminary data.</text>
</comment>
<dbReference type="PROSITE" id="PS51031">
    <property type="entry name" value="BESS"/>
    <property type="match status" value="1"/>
</dbReference>
<feature type="compositionally biased region" description="Basic and acidic residues" evidence="2">
    <location>
        <begin position="143"/>
        <end position="157"/>
    </location>
</feature>
<comment type="subcellular location">
    <subcellularLocation>
        <location evidence="1">Nucleus</location>
    </subcellularLocation>
</comment>
<dbReference type="Pfam" id="PF02944">
    <property type="entry name" value="BESS"/>
    <property type="match status" value="1"/>
</dbReference>
<name>A0A8S0YT23_ARCPL</name>
<feature type="region of interest" description="Disordered" evidence="2">
    <location>
        <begin position="134"/>
        <end position="175"/>
    </location>
</feature>
<dbReference type="InterPro" id="IPR004210">
    <property type="entry name" value="BESS_motif"/>
</dbReference>
<evidence type="ECO:0000256" key="2">
    <source>
        <dbReference type="SAM" id="MobiDB-lite"/>
    </source>
</evidence>
<reference evidence="4 5" key="1">
    <citation type="submission" date="2020-04" db="EMBL/GenBank/DDBJ databases">
        <authorList>
            <person name="Wallbank WR R."/>
            <person name="Pardo Diaz C."/>
            <person name="Kozak K."/>
            <person name="Martin S."/>
            <person name="Jiggins C."/>
            <person name="Moest M."/>
            <person name="Warren A I."/>
            <person name="Byers J.R.P. K."/>
            <person name="Montejo-Kovacevich G."/>
            <person name="Yen C E."/>
        </authorList>
    </citation>
    <scope>NUCLEOTIDE SEQUENCE [LARGE SCALE GENOMIC DNA]</scope>
</reference>
<dbReference type="AlphaFoldDB" id="A0A8S0YT23"/>
<dbReference type="Proteomes" id="UP000494106">
    <property type="component" value="Unassembled WGS sequence"/>
</dbReference>
<dbReference type="OrthoDB" id="8038273at2759"/>
<organism evidence="4 5">
    <name type="scientific">Arctia plantaginis</name>
    <name type="common">Wood tiger moth</name>
    <name type="synonym">Phalaena plantaginis</name>
    <dbReference type="NCBI Taxonomy" id="874455"/>
    <lineage>
        <taxon>Eukaryota</taxon>
        <taxon>Metazoa</taxon>
        <taxon>Ecdysozoa</taxon>
        <taxon>Arthropoda</taxon>
        <taxon>Hexapoda</taxon>
        <taxon>Insecta</taxon>
        <taxon>Pterygota</taxon>
        <taxon>Neoptera</taxon>
        <taxon>Endopterygota</taxon>
        <taxon>Lepidoptera</taxon>
        <taxon>Glossata</taxon>
        <taxon>Ditrysia</taxon>
        <taxon>Noctuoidea</taxon>
        <taxon>Erebidae</taxon>
        <taxon>Arctiinae</taxon>
        <taxon>Arctia</taxon>
    </lineage>
</organism>
<dbReference type="GO" id="GO:0005634">
    <property type="term" value="C:nucleus"/>
    <property type="evidence" value="ECO:0007669"/>
    <property type="project" value="UniProtKB-SubCell"/>
</dbReference>
<evidence type="ECO:0000313" key="5">
    <source>
        <dbReference type="Proteomes" id="UP000494106"/>
    </source>
</evidence>
<keyword evidence="1" id="KW-0539">Nucleus</keyword>
<feature type="domain" description="BESS" evidence="3">
    <location>
        <begin position="202"/>
        <end position="241"/>
    </location>
</feature>
<proteinExistence type="predicted"/>
<keyword evidence="5" id="KW-1185">Reference proteome</keyword>
<protein>
    <recommendedName>
        <fullName evidence="3">BESS domain-containing protein</fullName>
    </recommendedName>
</protein>
<sequence>MREMLMRQINKQRKIQAKPSTGEKVDNLIKSIDEDKREEVKKKILFGEIISNNLRDGFKVLRKKEKREFSDIVMRDKDRFKKHKVLAELVLHGNKDNDDSKSKDDLPLFASTRTATNPDNLQFLLKTVTLDETDSSIPTQNDSESRPERQKTSHSHLDQSIPSPSTSTSTTIRRGTKRLNAVDADILKAVQANPAESESELIDDDRAFMISLLPSVKELNDGDRFDFRIEVMQLLRRFKNRRRLSWSSTATPSDHGNFHQLISPQHETQQFTPQQGNQLISPQHETQQFTPQQGNQLISPQQFTPQQQIQSIGELFSQDFSEM</sequence>
<feature type="region of interest" description="Disordered" evidence="2">
    <location>
        <begin position="1"/>
        <end position="22"/>
    </location>
</feature>
<dbReference type="EMBL" id="CADEBC010000088">
    <property type="protein sequence ID" value="CAB3222660.1"/>
    <property type="molecule type" value="Genomic_DNA"/>
</dbReference>
<dbReference type="GO" id="GO:0003677">
    <property type="term" value="F:DNA binding"/>
    <property type="evidence" value="ECO:0007669"/>
    <property type="project" value="InterPro"/>
</dbReference>
<evidence type="ECO:0000259" key="3">
    <source>
        <dbReference type="PROSITE" id="PS51031"/>
    </source>
</evidence>
<feature type="compositionally biased region" description="Low complexity" evidence="2">
    <location>
        <begin position="160"/>
        <end position="172"/>
    </location>
</feature>
<evidence type="ECO:0000313" key="4">
    <source>
        <dbReference type="EMBL" id="CAB3222660.1"/>
    </source>
</evidence>